<dbReference type="EMBL" id="CP064781">
    <property type="protein sequence ID" value="QRJ62211.1"/>
    <property type="molecule type" value="Genomic_DNA"/>
</dbReference>
<dbReference type="HAMAP" id="MF_01965">
    <property type="entry name" value="NADHX_dehydratase"/>
    <property type="match status" value="1"/>
</dbReference>
<dbReference type="EC" id="5.1.99.6" evidence="19"/>
<evidence type="ECO:0000256" key="17">
    <source>
        <dbReference type="HAMAP-Rule" id="MF_01965"/>
    </source>
</evidence>
<evidence type="ECO:0000256" key="19">
    <source>
        <dbReference type="PIRNR" id="PIRNR017184"/>
    </source>
</evidence>
<feature type="binding site" evidence="18">
    <location>
        <position position="58"/>
    </location>
    <ligand>
        <name>K(+)</name>
        <dbReference type="ChEBI" id="CHEBI:29103"/>
    </ligand>
</feature>
<reference evidence="22" key="1">
    <citation type="submission" date="2020-11" db="EMBL/GenBank/DDBJ databases">
        <title>Azospira restricta DSM 18626 genome sequence.</title>
        <authorList>
            <person name="Moe W.M."/>
        </authorList>
    </citation>
    <scope>NUCLEOTIDE SEQUENCE</scope>
    <source>
        <strain evidence="22">DSM 18626</strain>
    </source>
</reference>
<evidence type="ECO:0000256" key="6">
    <source>
        <dbReference type="ARBA" id="ARBA00022741"/>
    </source>
</evidence>
<dbReference type="InterPro" id="IPR030677">
    <property type="entry name" value="Nnr"/>
</dbReference>
<dbReference type="NCBIfam" id="TIGR00197">
    <property type="entry name" value="yjeF_nterm"/>
    <property type="match status" value="1"/>
</dbReference>
<evidence type="ECO:0000256" key="9">
    <source>
        <dbReference type="ARBA" id="ARBA00022958"/>
    </source>
</evidence>
<dbReference type="InterPro" id="IPR000631">
    <property type="entry name" value="CARKD"/>
</dbReference>
<feature type="binding site" evidence="17">
    <location>
        <position position="373"/>
    </location>
    <ligand>
        <name>(6S)-NADPHX</name>
        <dbReference type="ChEBI" id="CHEBI:64076"/>
    </ligand>
</feature>
<dbReference type="SUPFAM" id="SSF53613">
    <property type="entry name" value="Ribokinase-like"/>
    <property type="match status" value="1"/>
</dbReference>
<feature type="binding site" evidence="18">
    <location>
        <position position="163"/>
    </location>
    <ligand>
        <name>K(+)</name>
        <dbReference type="ChEBI" id="CHEBI:29103"/>
    </ligand>
</feature>
<comment type="subunit">
    <text evidence="17">Homotetramer.</text>
</comment>
<dbReference type="PROSITE" id="PS51383">
    <property type="entry name" value="YJEF_C_3"/>
    <property type="match status" value="1"/>
</dbReference>
<dbReference type="KEGG" id="ares:IWH25_10410"/>
<comment type="catalytic activity">
    <reaction evidence="15 17 19">
        <text>(6S)-NADHX + ADP = AMP + phosphate + NADH + H(+)</text>
        <dbReference type="Rhea" id="RHEA:32223"/>
        <dbReference type="ChEBI" id="CHEBI:15378"/>
        <dbReference type="ChEBI" id="CHEBI:43474"/>
        <dbReference type="ChEBI" id="CHEBI:57945"/>
        <dbReference type="ChEBI" id="CHEBI:64074"/>
        <dbReference type="ChEBI" id="CHEBI:456215"/>
        <dbReference type="ChEBI" id="CHEBI:456216"/>
        <dbReference type="EC" id="4.2.1.136"/>
    </reaction>
</comment>
<evidence type="ECO:0000256" key="10">
    <source>
        <dbReference type="ARBA" id="ARBA00023027"/>
    </source>
</evidence>
<comment type="catalytic activity">
    <reaction evidence="16 17 19">
        <text>(6S)-NADPHX + ADP = AMP + phosphate + NADPH + H(+)</text>
        <dbReference type="Rhea" id="RHEA:32235"/>
        <dbReference type="ChEBI" id="CHEBI:15378"/>
        <dbReference type="ChEBI" id="CHEBI:43474"/>
        <dbReference type="ChEBI" id="CHEBI:57783"/>
        <dbReference type="ChEBI" id="CHEBI:64076"/>
        <dbReference type="ChEBI" id="CHEBI:456215"/>
        <dbReference type="ChEBI" id="CHEBI:456216"/>
        <dbReference type="EC" id="4.2.1.136"/>
    </reaction>
</comment>
<feature type="binding site" evidence="18">
    <location>
        <position position="160"/>
    </location>
    <ligand>
        <name>(6S)-NADPHX</name>
        <dbReference type="ChEBI" id="CHEBI:64076"/>
    </ligand>
</feature>
<evidence type="ECO:0000313" key="22">
    <source>
        <dbReference type="EMBL" id="QRJ62211.1"/>
    </source>
</evidence>
<dbReference type="NCBIfam" id="TIGR00196">
    <property type="entry name" value="yjeF_cterm"/>
    <property type="match status" value="1"/>
</dbReference>
<evidence type="ECO:0000256" key="7">
    <source>
        <dbReference type="ARBA" id="ARBA00022840"/>
    </source>
</evidence>
<feature type="binding site" evidence="17">
    <location>
        <position position="320"/>
    </location>
    <ligand>
        <name>(6S)-NADPHX</name>
        <dbReference type="ChEBI" id="CHEBI:64076"/>
    </ligand>
</feature>
<comment type="function">
    <text evidence="17">Catalyzes the dehydration of the S-form of NAD(P)HX at the expense of ADP, which is converted to AMP. Together with NAD(P)HX epimerase, which catalyzes the epimerization of the S- and R-forms, the enzyme allows the repair of both epimers of NAD(P)HX, a damaged form of NAD(P)H that is a result of enzymatic or heat-dependent hydration.</text>
</comment>
<dbReference type="AlphaFoldDB" id="A0A974PVU8"/>
<keyword evidence="5 18" id="KW-0479">Metal-binding</keyword>
<dbReference type="GO" id="GO:0110051">
    <property type="term" value="P:metabolite repair"/>
    <property type="evidence" value="ECO:0007669"/>
    <property type="project" value="TreeGrafter"/>
</dbReference>
<comment type="catalytic activity">
    <reaction evidence="1 18 19">
        <text>(6R)-NADHX = (6S)-NADHX</text>
        <dbReference type="Rhea" id="RHEA:32215"/>
        <dbReference type="ChEBI" id="CHEBI:64074"/>
        <dbReference type="ChEBI" id="CHEBI:64075"/>
        <dbReference type="EC" id="5.1.99.6"/>
    </reaction>
</comment>
<evidence type="ECO:0000256" key="16">
    <source>
        <dbReference type="ARBA" id="ARBA00049209"/>
    </source>
</evidence>
<evidence type="ECO:0000256" key="5">
    <source>
        <dbReference type="ARBA" id="ARBA00022723"/>
    </source>
</evidence>
<comment type="similarity">
    <text evidence="4 19">In the C-terminal section; belongs to the NnrD/CARKD family.</text>
</comment>
<keyword evidence="8 17" id="KW-0521">NADP</keyword>
<dbReference type="InterPro" id="IPR029056">
    <property type="entry name" value="Ribokinase-like"/>
</dbReference>
<dbReference type="GO" id="GO:0005524">
    <property type="term" value="F:ATP binding"/>
    <property type="evidence" value="ECO:0007669"/>
    <property type="project" value="UniProtKB-UniRule"/>
</dbReference>
<evidence type="ECO:0000256" key="11">
    <source>
        <dbReference type="ARBA" id="ARBA00023235"/>
    </source>
</evidence>
<proteinExistence type="inferred from homology"/>
<comment type="cofactor">
    <cofactor evidence="17">
        <name>Mg(2+)</name>
        <dbReference type="ChEBI" id="CHEBI:18420"/>
    </cofactor>
</comment>
<feature type="binding site" evidence="17">
    <location>
        <position position="264"/>
    </location>
    <ligand>
        <name>(6S)-NADPHX</name>
        <dbReference type="ChEBI" id="CHEBI:64076"/>
    </ligand>
</feature>
<feature type="binding site" evidence="18">
    <location>
        <begin position="57"/>
        <end position="61"/>
    </location>
    <ligand>
        <name>(6S)-NADPHX</name>
        <dbReference type="ChEBI" id="CHEBI:64076"/>
    </ligand>
</feature>
<dbReference type="GO" id="GO:0046496">
    <property type="term" value="P:nicotinamide nucleotide metabolic process"/>
    <property type="evidence" value="ECO:0007669"/>
    <property type="project" value="UniProtKB-UniRule"/>
</dbReference>
<dbReference type="HAMAP" id="MF_01966">
    <property type="entry name" value="NADHX_epimerase"/>
    <property type="match status" value="1"/>
</dbReference>
<comment type="similarity">
    <text evidence="18">Belongs to the NnrE/AIBP family.</text>
</comment>
<dbReference type="Gene3D" id="3.40.50.10260">
    <property type="entry name" value="YjeF N-terminal domain"/>
    <property type="match status" value="1"/>
</dbReference>
<dbReference type="SUPFAM" id="SSF64153">
    <property type="entry name" value="YjeF N-terminal domain-like"/>
    <property type="match status" value="1"/>
</dbReference>
<keyword evidence="10 17" id="KW-0520">NAD</keyword>
<evidence type="ECO:0000256" key="12">
    <source>
        <dbReference type="ARBA" id="ARBA00023239"/>
    </source>
</evidence>
<evidence type="ECO:0000256" key="18">
    <source>
        <dbReference type="HAMAP-Rule" id="MF_01966"/>
    </source>
</evidence>
<evidence type="ECO:0000256" key="13">
    <source>
        <dbReference type="ARBA" id="ARBA00023268"/>
    </source>
</evidence>
<evidence type="ECO:0000256" key="4">
    <source>
        <dbReference type="ARBA" id="ARBA00009524"/>
    </source>
</evidence>
<feature type="binding site" evidence="17">
    <location>
        <position position="439"/>
    </location>
    <ligand>
        <name>AMP</name>
        <dbReference type="ChEBI" id="CHEBI:456215"/>
    </ligand>
</feature>
<evidence type="ECO:0000256" key="8">
    <source>
        <dbReference type="ARBA" id="ARBA00022857"/>
    </source>
</evidence>
<feature type="binding site" evidence="18">
    <location>
        <position position="138"/>
    </location>
    <ligand>
        <name>(6S)-NADPHX</name>
        <dbReference type="ChEBI" id="CHEBI:64076"/>
    </ligand>
</feature>
<keyword evidence="23" id="KW-1185">Reference proteome</keyword>
<keyword evidence="9 18" id="KW-0630">Potassium</keyword>
<keyword evidence="7 17" id="KW-0067">ATP-binding</keyword>
<dbReference type="Gene3D" id="3.40.1190.20">
    <property type="match status" value="1"/>
</dbReference>
<comment type="cofactor">
    <cofactor evidence="18 19">
        <name>K(+)</name>
        <dbReference type="ChEBI" id="CHEBI:29103"/>
    </cofactor>
    <text evidence="18 19">Binds 1 potassium ion per subunit.</text>
</comment>
<feature type="domain" description="YjeF N-terminal" evidence="21">
    <location>
        <begin position="9"/>
        <end position="221"/>
    </location>
</feature>
<dbReference type="Pfam" id="PF01256">
    <property type="entry name" value="Carb_kinase"/>
    <property type="match status" value="1"/>
</dbReference>
<comment type="similarity">
    <text evidence="17">Belongs to the NnrD/CARKD family.</text>
</comment>
<evidence type="ECO:0000256" key="15">
    <source>
        <dbReference type="ARBA" id="ARBA00048238"/>
    </source>
</evidence>
<evidence type="ECO:0000256" key="2">
    <source>
        <dbReference type="ARBA" id="ARBA00000909"/>
    </source>
</evidence>
<dbReference type="PANTHER" id="PTHR12592">
    <property type="entry name" value="ATP-DEPENDENT (S)-NAD(P)H-HYDRATE DEHYDRATASE FAMILY MEMBER"/>
    <property type="match status" value="1"/>
</dbReference>
<evidence type="ECO:0000256" key="1">
    <source>
        <dbReference type="ARBA" id="ARBA00000013"/>
    </source>
</evidence>
<keyword evidence="12 17" id="KW-0456">Lyase</keyword>
<feature type="binding site" evidence="18">
    <location>
        <begin position="127"/>
        <end position="133"/>
    </location>
    <ligand>
        <name>(6S)-NADPHX</name>
        <dbReference type="ChEBI" id="CHEBI:64076"/>
    </ligand>
</feature>
<dbReference type="GO" id="GO:0052856">
    <property type="term" value="F:NAD(P)HX epimerase activity"/>
    <property type="evidence" value="ECO:0007669"/>
    <property type="project" value="UniProtKB-UniRule"/>
</dbReference>
<comment type="catalytic activity">
    <reaction evidence="2 18 19">
        <text>(6R)-NADPHX = (6S)-NADPHX</text>
        <dbReference type="Rhea" id="RHEA:32227"/>
        <dbReference type="ChEBI" id="CHEBI:64076"/>
        <dbReference type="ChEBI" id="CHEBI:64077"/>
        <dbReference type="EC" id="5.1.99.6"/>
    </reaction>
</comment>
<dbReference type="Pfam" id="PF03853">
    <property type="entry name" value="YjeF_N"/>
    <property type="match status" value="1"/>
</dbReference>
<sequence length="504" mass="50805">MPAHPQALYQAAGLRAIETAAAEQPLMQRAGRAAADFAGELVADRQAPILVLAGPGNNGGDGFEMAMHLLDQGHDVRLVFAGDAAKLPADAAAARRRFLAAGGGEVAELAAIPDGVRWRLVVDALFGIGLQRPLAGRYAELAEAANALAARCRCPLLALDCPSGLDADTGAVRGGDSGCVVRASHTLTFIALKPGLFTADGPDCCGYLRLAPLALDAPALAPAGGETVAVAAFADHLKPRRRNSHKGTYGSAGILGGAPSMLGAAFLAGRAALQLGAGRVYLGLVDAAAPGFDPAQPELMLRSAAALLDTDLTALACGPGLGAGPAAVALLEAACARDLPLVLDADALNLLAREGNLEVAVASRSAPTLLTPHPAEAARLLDSEVATVQADRIAAACELAAQFNAEVALKGCGTVLASPDGRWRINTTGNPGMGSAGMGDVLTGLSVALLAQGWPAAAALAAGVHLHGMAADELARERGEVGLAASETIPVARRLFNGWIAGDA</sequence>
<evidence type="ECO:0000256" key="3">
    <source>
        <dbReference type="ARBA" id="ARBA00006001"/>
    </source>
</evidence>
<organism evidence="22 23">
    <name type="scientific">Azospira restricta</name>
    <dbReference type="NCBI Taxonomy" id="404405"/>
    <lineage>
        <taxon>Bacteria</taxon>
        <taxon>Pseudomonadati</taxon>
        <taxon>Pseudomonadota</taxon>
        <taxon>Betaproteobacteria</taxon>
        <taxon>Rhodocyclales</taxon>
        <taxon>Rhodocyclaceae</taxon>
        <taxon>Azospira</taxon>
    </lineage>
</organism>
<dbReference type="CDD" id="cd01171">
    <property type="entry name" value="YXKO-related"/>
    <property type="match status" value="1"/>
</dbReference>
<accession>A0A974PVU8</accession>
<dbReference type="PIRSF" id="PIRSF017184">
    <property type="entry name" value="Nnr"/>
    <property type="match status" value="1"/>
</dbReference>
<evidence type="ECO:0000259" key="20">
    <source>
        <dbReference type="PROSITE" id="PS51383"/>
    </source>
</evidence>
<evidence type="ECO:0000313" key="23">
    <source>
        <dbReference type="Proteomes" id="UP000663444"/>
    </source>
</evidence>
<comment type="function">
    <text evidence="18">Catalyzes the epimerization of the S- and R-forms of NAD(P)HX, a damaged form of NAD(P)H that is a result of enzymatic or heat-dependent hydration. This is a prerequisite for the S-specific NAD(P)H-hydrate dehydratase to allow the repair of both epimers of NAD(P)HX.</text>
</comment>
<keyword evidence="11 18" id="KW-0413">Isomerase</keyword>
<keyword evidence="13" id="KW-0511">Multifunctional enzyme</keyword>
<comment type="similarity">
    <text evidence="3 19">In the N-terminal section; belongs to the NnrE/AIBP family.</text>
</comment>
<evidence type="ECO:0000256" key="14">
    <source>
        <dbReference type="ARBA" id="ARBA00025153"/>
    </source>
</evidence>
<dbReference type="PANTHER" id="PTHR12592:SF0">
    <property type="entry name" value="ATP-DEPENDENT (S)-NAD(P)H-HYDRATE DEHYDRATASE"/>
    <property type="match status" value="1"/>
</dbReference>
<dbReference type="EC" id="4.2.1.136" evidence="19"/>
<dbReference type="PROSITE" id="PS51385">
    <property type="entry name" value="YJEF_N"/>
    <property type="match status" value="1"/>
</dbReference>
<protein>
    <recommendedName>
        <fullName evidence="19">Bifunctional NAD(P)H-hydrate repair enzyme</fullName>
    </recommendedName>
    <alternativeName>
        <fullName evidence="19">Nicotinamide nucleotide repair protein</fullName>
    </alternativeName>
    <domain>
        <recommendedName>
            <fullName evidence="19">ADP-dependent (S)-NAD(P)H-hydrate dehydratase</fullName>
            <ecNumber evidence="19">4.2.1.136</ecNumber>
        </recommendedName>
        <alternativeName>
            <fullName evidence="19">ADP-dependent NAD(P)HX dehydratase</fullName>
        </alternativeName>
    </domain>
    <domain>
        <recommendedName>
            <fullName evidence="19">NAD(P)H-hydrate epimerase</fullName>
            <ecNumber evidence="19">5.1.99.6</ecNumber>
        </recommendedName>
    </domain>
</protein>
<feature type="binding site" evidence="18">
    <location>
        <position position="123"/>
    </location>
    <ligand>
        <name>K(+)</name>
        <dbReference type="ChEBI" id="CHEBI:29103"/>
    </ligand>
</feature>
<comment type="function">
    <text evidence="14 19">Bifunctional enzyme that catalyzes the epimerization of the S- and R-forms of NAD(P)HX and the dehydration of the S-form of NAD(P)HX at the expense of ADP, which is converted to AMP. This allows the repair of both epimers of NAD(P)HX, a damaged form of NAD(P)H that is a result of enzymatic or heat-dependent hydration.</text>
</comment>
<evidence type="ECO:0000259" key="21">
    <source>
        <dbReference type="PROSITE" id="PS51385"/>
    </source>
</evidence>
<keyword evidence="6 17" id="KW-0547">Nucleotide-binding</keyword>
<gene>
    <name evidence="17" type="primary">nnrD</name>
    <name evidence="18" type="synonym">nnrE</name>
    <name evidence="22" type="ORF">IWH25_10410</name>
</gene>
<dbReference type="RefSeq" id="WP_203385740.1">
    <property type="nucleotide sequence ID" value="NZ_CP064781.1"/>
</dbReference>
<dbReference type="Proteomes" id="UP000663444">
    <property type="component" value="Chromosome"/>
</dbReference>
<feature type="domain" description="YjeF C-terminal" evidence="20">
    <location>
        <begin position="229"/>
        <end position="499"/>
    </location>
</feature>
<feature type="binding site" evidence="17">
    <location>
        <begin position="410"/>
        <end position="414"/>
    </location>
    <ligand>
        <name>AMP</name>
        <dbReference type="ChEBI" id="CHEBI:456215"/>
    </ligand>
</feature>
<dbReference type="InterPro" id="IPR004443">
    <property type="entry name" value="YjeF_N_dom"/>
</dbReference>
<name>A0A974PVU8_9RHOO</name>
<dbReference type="GO" id="GO:0052855">
    <property type="term" value="F:ADP-dependent NAD(P)H-hydrate dehydratase activity"/>
    <property type="evidence" value="ECO:0007669"/>
    <property type="project" value="UniProtKB-UniRule"/>
</dbReference>
<dbReference type="InterPro" id="IPR036652">
    <property type="entry name" value="YjeF_N_dom_sf"/>
</dbReference>
<dbReference type="GO" id="GO:0046872">
    <property type="term" value="F:metal ion binding"/>
    <property type="evidence" value="ECO:0007669"/>
    <property type="project" value="UniProtKB-UniRule"/>
</dbReference>
<feature type="binding site" evidence="17">
    <location>
        <position position="440"/>
    </location>
    <ligand>
        <name>(6S)-NADPHX</name>
        <dbReference type="ChEBI" id="CHEBI:64076"/>
    </ligand>
</feature>